<evidence type="ECO:0000313" key="1">
    <source>
        <dbReference type="EMBL" id="KII66006.1"/>
    </source>
</evidence>
<keyword evidence="2" id="KW-1185">Reference proteome</keyword>
<sequence length="172" mass="19783">MFANKNKFESKEVRKGILLICFGASVSKFLSKLKMEVKLIYNINKILVKIYDKPLLSVLLLNWSNCKNEVFEKYKERLISQFTGGIRNVKNRSEATYDSCVTEKLYEKIHELKLTFGDMSKPRNGGCFAFGSLYQISRYCRHSRAGYNTIREVAWGFTRVGSNPTTIARGII</sequence>
<dbReference type="EMBL" id="JWZT01003643">
    <property type="protein sequence ID" value="KII66006.1"/>
    <property type="molecule type" value="Genomic_DNA"/>
</dbReference>
<proteinExistence type="predicted"/>
<comment type="caution">
    <text evidence="1">The sequence shown here is derived from an EMBL/GenBank/DDBJ whole genome shotgun (WGS) entry which is preliminary data.</text>
</comment>
<accession>A0A0C2MFQ5</accession>
<reference evidence="1 2" key="1">
    <citation type="journal article" date="2014" name="Genome Biol. Evol.">
        <title>The genome of the myxosporean Thelohanellus kitauei shows adaptations to nutrient acquisition within its fish host.</title>
        <authorList>
            <person name="Yang Y."/>
            <person name="Xiong J."/>
            <person name="Zhou Z."/>
            <person name="Huo F."/>
            <person name="Miao W."/>
            <person name="Ran C."/>
            <person name="Liu Y."/>
            <person name="Zhang J."/>
            <person name="Feng J."/>
            <person name="Wang M."/>
            <person name="Wang M."/>
            <person name="Wang L."/>
            <person name="Yao B."/>
        </authorList>
    </citation>
    <scope>NUCLEOTIDE SEQUENCE [LARGE SCALE GENOMIC DNA]</scope>
    <source>
        <strain evidence="1">Wuqing</strain>
    </source>
</reference>
<dbReference type="Proteomes" id="UP000031668">
    <property type="component" value="Unassembled WGS sequence"/>
</dbReference>
<evidence type="ECO:0000313" key="2">
    <source>
        <dbReference type="Proteomes" id="UP000031668"/>
    </source>
</evidence>
<name>A0A0C2MFQ5_THEKT</name>
<protein>
    <submittedName>
        <fullName evidence="1">Uncharacterized protein</fullName>
    </submittedName>
</protein>
<organism evidence="1 2">
    <name type="scientific">Thelohanellus kitauei</name>
    <name type="common">Myxosporean</name>
    <dbReference type="NCBI Taxonomy" id="669202"/>
    <lineage>
        <taxon>Eukaryota</taxon>
        <taxon>Metazoa</taxon>
        <taxon>Cnidaria</taxon>
        <taxon>Myxozoa</taxon>
        <taxon>Myxosporea</taxon>
        <taxon>Bivalvulida</taxon>
        <taxon>Platysporina</taxon>
        <taxon>Myxobolidae</taxon>
        <taxon>Thelohanellus</taxon>
    </lineage>
</organism>
<dbReference type="AlphaFoldDB" id="A0A0C2MFQ5"/>
<gene>
    <name evidence="1" type="ORF">RF11_14103</name>
</gene>